<evidence type="ECO:0000313" key="3">
    <source>
        <dbReference type="EMBL" id="KAH8377362.1"/>
    </source>
</evidence>
<feature type="coiled-coil region" evidence="1">
    <location>
        <begin position="89"/>
        <end position="130"/>
    </location>
</feature>
<keyword evidence="4" id="KW-1185">Reference proteome</keyword>
<organism evidence="3 4">
    <name type="scientific">Drosophila rubida</name>
    <dbReference type="NCBI Taxonomy" id="30044"/>
    <lineage>
        <taxon>Eukaryota</taxon>
        <taxon>Metazoa</taxon>
        <taxon>Ecdysozoa</taxon>
        <taxon>Arthropoda</taxon>
        <taxon>Hexapoda</taxon>
        <taxon>Insecta</taxon>
        <taxon>Pterygota</taxon>
        <taxon>Neoptera</taxon>
        <taxon>Endopterygota</taxon>
        <taxon>Diptera</taxon>
        <taxon>Brachycera</taxon>
        <taxon>Muscomorpha</taxon>
        <taxon>Ephydroidea</taxon>
        <taxon>Drosophilidae</taxon>
        <taxon>Drosophila</taxon>
    </lineage>
</organism>
<gene>
    <name evidence="3" type="ORF">KR093_005007</name>
</gene>
<evidence type="ECO:0000256" key="1">
    <source>
        <dbReference type="SAM" id="Coils"/>
    </source>
</evidence>
<evidence type="ECO:0000256" key="2">
    <source>
        <dbReference type="SAM" id="MobiDB-lite"/>
    </source>
</evidence>
<dbReference type="AlphaFoldDB" id="A0AAD4K4E5"/>
<name>A0AAD4K4E5_9MUSC</name>
<dbReference type="Proteomes" id="UP001200034">
    <property type="component" value="Unassembled WGS sequence"/>
</dbReference>
<sequence length="891" mass="104915">MTDTDDRESCDFANLSDAGPEPALEPEEMSILPPNHPLLRKFQQSLKEHLLRTKYKLENEITDIKYHVKQKEDRREEQGLALYDMQNKITHQEQQIKEISSQIDEHIEKRQEEESAVEILKKEYEEKVKLTRIQKSLYHTRMMELEDLQSLSSNIKQWAYDVEDEVKNAKRIVSRDAQLQKQLSEEKRKSDILFYRLDMEVKKKEAELETIIEDGAAIKEVVNVLNMSIADANTDLEALQNEHKRLVQAWSEVIIAIQLRDKILFQVQDNIRKQKENIKLNLNGIEAVKKQIAREMELNKKLESFKQRMVDDMNILSRDCQREAETLMSLQAKLEEFPEFLARTEADLQEATREGHKLMSEIRRLDYVVDKNHQKKFKIEEAILKLAQDQLITDKASGYRLKLLNKAQEQRRSVDLSLSKVQNQLSLAMLDVEQLRGILFKTRKDNDSVKENLNKAEQKSDSLEEELKHIQTKIDIKMQRFEKLNSQIEEIQSAYGDETGNPLELKIKQIEKSIHVGEHQIREHQQFWIMLQNHYVNLTHKRSDQLHEIQVTRKQLSIIKQKSLKVEQELEISESKTRDLKLDIQKFTSKLELLNEKIYNKRKNHDIEESEYEHEQNELSQRLKDSEVGTLKLEKDINDLQNEIELSKDLVLDSHRESLSWETKHKLIEETINWSKSESSLDGEIGAMKIEIHRMNIRHSQLKRAQEKLVQDLEHCVMHREQIFVNATVKEHIDAKNKKFKNSSQAQVKLDEVRNKTKVILNEIAFLTDKRIVDSVNNIERMIYILRKIQVDLTEVSTKDKKIQTQIEDAVLSKHANLEQIIRKQNRAKAFRKLSTSKGQLKSVRSESAIQVQLENQLEMNDTLMEIIQTLTNDYPEKKTFFSKIVHFLKE</sequence>
<evidence type="ECO:0008006" key="5">
    <source>
        <dbReference type="Google" id="ProtNLM"/>
    </source>
</evidence>
<dbReference type="EMBL" id="JAJJHW010001127">
    <property type="protein sequence ID" value="KAH8377362.1"/>
    <property type="molecule type" value="Genomic_DNA"/>
</dbReference>
<dbReference type="PANTHER" id="PTHR16275">
    <property type="entry name" value="COILED-COIL DOMAIN-CONTAINING PROTEIN 40"/>
    <property type="match status" value="1"/>
</dbReference>
<dbReference type="GO" id="GO:0005737">
    <property type="term" value="C:cytoplasm"/>
    <property type="evidence" value="ECO:0007669"/>
    <property type="project" value="TreeGrafter"/>
</dbReference>
<comment type="caution">
    <text evidence="3">The sequence shown here is derived from an EMBL/GenBank/DDBJ whole genome shotgun (WGS) entry which is preliminary data.</text>
</comment>
<dbReference type="GO" id="GO:0035082">
    <property type="term" value="P:axoneme assembly"/>
    <property type="evidence" value="ECO:0007669"/>
    <property type="project" value="InterPro"/>
</dbReference>
<dbReference type="InterPro" id="IPR037386">
    <property type="entry name" value="CCDC40"/>
</dbReference>
<feature type="coiled-coil region" evidence="1">
    <location>
        <begin position="222"/>
        <end position="249"/>
    </location>
</feature>
<feature type="coiled-coil region" evidence="1">
    <location>
        <begin position="404"/>
        <end position="494"/>
    </location>
</feature>
<dbReference type="PANTHER" id="PTHR16275:SF8">
    <property type="entry name" value="COILED-COIL DOMAIN-CONTAINING PROTEIN 40"/>
    <property type="match status" value="1"/>
</dbReference>
<reference evidence="3" key="1">
    <citation type="journal article" date="2021" name="Mol. Ecol. Resour.">
        <title>Phylogenomic analyses of the genus Drosophila reveals genomic signals of climate adaptation.</title>
        <authorList>
            <person name="Li F."/>
            <person name="Rane R.V."/>
            <person name="Luria V."/>
            <person name="Xiong Z."/>
            <person name="Chen J."/>
            <person name="Li Z."/>
            <person name="Catullo R.A."/>
            <person name="Griffin P.C."/>
            <person name="Schiffer M."/>
            <person name="Pearce S."/>
            <person name="Lee S.F."/>
            <person name="McElroy K."/>
            <person name="Stocker A."/>
            <person name="Shirriffs J."/>
            <person name="Cockerell F."/>
            <person name="Coppin C."/>
            <person name="Sgro C.M."/>
            <person name="Karger A."/>
            <person name="Cain J.W."/>
            <person name="Weber J.A."/>
            <person name="Santpere G."/>
            <person name="Kirschner M.W."/>
            <person name="Hoffmann A.A."/>
            <person name="Oakeshott J.G."/>
            <person name="Zhang G."/>
        </authorList>
    </citation>
    <scope>NUCLEOTIDE SEQUENCE</scope>
    <source>
        <strain evidence="3">BGI-SZ-2011g</strain>
    </source>
</reference>
<protein>
    <recommendedName>
        <fullName evidence="5">Coiled-coil domain-containing protein 40</fullName>
    </recommendedName>
</protein>
<feature type="region of interest" description="Disordered" evidence="2">
    <location>
        <begin position="1"/>
        <end position="34"/>
    </location>
</feature>
<keyword evidence="1" id="KW-0175">Coiled coil</keyword>
<proteinExistence type="predicted"/>
<accession>A0AAD4K4E5</accession>
<evidence type="ECO:0000313" key="4">
    <source>
        <dbReference type="Proteomes" id="UP001200034"/>
    </source>
</evidence>